<feature type="non-terminal residue" evidence="2">
    <location>
        <position position="161"/>
    </location>
</feature>
<name>A0A4U0UT50_9PEZI</name>
<gene>
    <name evidence="2" type="ORF">B0A55_13555</name>
</gene>
<protein>
    <submittedName>
        <fullName evidence="2">Uncharacterized protein</fullName>
    </submittedName>
</protein>
<evidence type="ECO:0000313" key="2">
    <source>
        <dbReference type="EMBL" id="TKA39150.1"/>
    </source>
</evidence>
<reference evidence="2 3" key="1">
    <citation type="submission" date="2017-03" db="EMBL/GenBank/DDBJ databases">
        <title>Genomes of endolithic fungi from Antarctica.</title>
        <authorList>
            <person name="Coleine C."/>
            <person name="Masonjones S."/>
            <person name="Stajich J.E."/>
        </authorList>
    </citation>
    <scope>NUCLEOTIDE SEQUENCE [LARGE SCALE GENOMIC DNA]</scope>
    <source>
        <strain evidence="2 3">CCFEE 5184</strain>
    </source>
</reference>
<accession>A0A4U0UT50</accession>
<proteinExistence type="predicted"/>
<dbReference type="EMBL" id="NAJQ01002692">
    <property type="protein sequence ID" value="TKA39150.1"/>
    <property type="molecule type" value="Genomic_DNA"/>
</dbReference>
<keyword evidence="3" id="KW-1185">Reference proteome</keyword>
<dbReference type="AlphaFoldDB" id="A0A4U0UT50"/>
<evidence type="ECO:0000313" key="3">
    <source>
        <dbReference type="Proteomes" id="UP000309340"/>
    </source>
</evidence>
<feature type="region of interest" description="Disordered" evidence="1">
    <location>
        <begin position="1"/>
        <end position="20"/>
    </location>
</feature>
<organism evidence="2 3">
    <name type="scientific">Friedmanniomyces simplex</name>
    <dbReference type="NCBI Taxonomy" id="329884"/>
    <lineage>
        <taxon>Eukaryota</taxon>
        <taxon>Fungi</taxon>
        <taxon>Dikarya</taxon>
        <taxon>Ascomycota</taxon>
        <taxon>Pezizomycotina</taxon>
        <taxon>Dothideomycetes</taxon>
        <taxon>Dothideomycetidae</taxon>
        <taxon>Mycosphaerellales</taxon>
        <taxon>Teratosphaeriaceae</taxon>
        <taxon>Friedmanniomyces</taxon>
    </lineage>
</organism>
<dbReference type="Proteomes" id="UP000309340">
    <property type="component" value="Unassembled WGS sequence"/>
</dbReference>
<evidence type="ECO:0000256" key="1">
    <source>
        <dbReference type="SAM" id="MobiDB-lite"/>
    </source>
</evidence>
<comment type="caution">
    <text evidence="2">The sequence shown here is derived from an EMBL/GenBank/DDBJ whole genome shotgun (WGS) entry which is preliminary data.</text>
</comment>
<sequence length="161" mass="18240">MSFGRALPEHPPQSMSLRNRYPKLVRSSNLPLPLLPRCLLCSGISFTVKLVDRLFHPNFFRSGAVSSSSSSKKQAGYCTTATCDFVQETAKASPSYSTGERKGGGELVEIETVRESRRPVAKGVELLEERIRRGMRRLERKEVKLSLRLQREFDRLTLRGR</sequence>